<dbReference type="RefSeq" id="WP_019599466.1">
    <property type="nucleotide sequence ID" value="NZ_FNQC01000005.1"/>
</dbReference>
<feature type="transmembrane region" description="Helical" evidence="1">
    <location>
        <begin position="353"/>
        <end position="369"/>
    </location>
</feature>
<sequence length="386" mass="44546">MVQRSKAQRIPSDFFGMVLIIGFFIMSANRLVGIPLDKVFMFLFLVILILKNIFLKTQISNSTILAVVSICAFIFLSFLLNIPDSSAIVFFPVLGVFFAFLCSEEPGLLDVLYYALFAHLMIGLIFVISSYGLGINSYVHPMYDKGVPFLHAAKGFTTTVQTYGTLGITWFLIYYWRKDKNKNKKIDHVFYAMALLALLITFNRNTLLIFYLIIFFKHKKVFFSILFMIAAFYLYFFDFINSVLFNVSTLTSRSDLLAAFRLSFFEDTGWVGYIIGHGNNMVAEEIARTTYYKTGYIENGTAVLLYTYGFLGYLVYLISIILLSLGFWLKKQFFYAFIVFYIFIIAQQFTHEFFSTTFYLMLAAVLIILRNKKSTVEKDSFLSFTE</sequence>
<feature type="transmembrane region" description="Helical" evidence="1">
    <location>
        <begin position="303"/>
        <end position="325"/>
    </location>
</feature>
<feature type="transmembrane region" description="Helical" evidence="1">
    <location>
        <begin position="155"/>
        <end position="176"/>
    </location>
</feature>
<comment type="caution">
    <text evidence="2">The sequence shown here is derived from an EMBL/GenBank/DDBJ whole genome shotgun (WGS) entry which is preliminary data.</text>
</comment>
<dbReference type="EMBL" id="FNQC01000005">
    <property type="protein sequence ID" value="SDZ05623.1"/>
    <property type="molecule type" value="Genomic_DNA"/>
</dbReference>
<keyword evidence="1" id="KW-0472">Membrane</keyword>
<evidence type="ECO:0000313" key="2">
    <source>
        <dbReference type="EMBL" id="SDZ05623.1"/>
    </source>
</evidence>
<feature type="transmembrane region" description="Helical" evidence="1">
    <location>
        <begin position="221"/>
        <end position="244"/>
    </location>
</feature>
<dbReference type="Proteomes" id="UP000199663">
    <property type="component" value="Unassembled WGS sequence"/>
</dbReference>
<name>A0A1H3PXD1_9BACT</name>
<feature type="transmembrane region" description="Helical" evidence="1">
    <location>
        <begin position="62"/>
        <end position="80"/>
    </location>
</feature>
<evidence type="ECO:0008006" key="4">
    <source>
        <dbReference type="Google" id="ProtNLM"/>
    </source>
</evidence>
<feature type="transmembrane region" description="Helical" evidence="1">
    <location>
        <begin position="39"/>
        <end position="55"/>
    </location>
</feature>
<feature type="transmembrane region" description="Helical" evidence="1">
    <location>
        <begin position="86"/>
        <end position="104"/>
    </location>
</feature>
<proteinExistence type="predicted"/>
<feature type="transmembrane region" description="Helical" evidence="1">
    <location>
        <begin position="188"/>
        <end position="215"/>
    </location>
</feature>
<organism evidence="2 3">
    <name type="scientific">Rhodonellum ikkaensis</name>
    <dbReference type="NCBI Taxonomy" id="336829"/>
    <lineage>
        <taxon>Bacteria</taxon>
        <taxon>Pseudomonadati</taxon>
        <taxon>Bacteroidota</taxon>
        <taxon>Cytophagia</taxon>
        <taxon>Cytophagales</taxon>
        <taxon>Cytophagaceae</taxon>
        <taxon>Rhodonellum</taxon>
    </lineage>
</organism>
<accession>A0A1H3PXD1</accession>
<evidence type="ECO:0000313" key="3">
    <source>
        <dbReference type="Proteomes" id="UP000199663"/>
    </source>
</evidence>
<keyword evidence="1" id="KW-1133">Transmembrane helix</keyword>
<feature type="transmembrane region" description="Helical" evidence="1">
    <location>
        <begin position="12"/>
        <end position="33"/>
    </location>
</feature>
<keyword evidence="3" id="KW-1185">Reference proteome</keyword>
<reference evidence="2 3" key="1">
    <citation type="submission" date="2016-10" db="EMBL/GenBank/DDBJ databases">
        <authorList>
            <person name="Varghese N."/>
            <person name="Submissions S."/>
        </authorList>
    </citation>
    <scope>NUCLEOTIDE SEQUENCE [LARGE SCALE GENOMIC DNA]</scope>
    <source>
        <strain evidence="2 3">DSM 17997</strain>
    </source>
</reference>
<protein>
    <recommendedName>
        <fullName evidence="4">O-antigen ligase-like membrane protein</fullName>
    </recommendedName>
</protein>
<gene>
    <name evidence="2" type="ORF">SAMN05444412_10575</name>
</gene>
<keyword evidence="1" id="KW-0812">Transmembrane</keyword>
<feature type="transmembrane region" description="Helical" evidence="1">
    <location>
        <begin position="111"/>
        <end position="135"/>
    </location>
</feature>
<evidence type="ECO:0000256" key="1">
    <source>
        <dbReference type="SAM" id="Phobius"/>
    </source>
</evidence>